<dbReference type="GO" id="GO:0016987">
    <property type="term" value="F:sigma factor activity"/>
    <property type="evidence" value="ECO:0007669"/>
    <property type="project" value="UniProtKB-KW"/>
</dbReference>
<dbReference type="Gene3D" id="1.10.1740.10">
    <property type="match status" value="1"/>
</dbReference>
<protein>
    <submittedName>
        <fullName evidence="7">ECF subfamily RNA polymerase sigma-24 subunit</fullName>
    </submittedName>
</protein>
<evidence type="ECO:0000313" key="7">
    <source>
        <dbReference type="EMBL" id="SPT96968.1"/>
    </source>
</evidence>
<feature type="domain" description="RNA polymerase sigma-70 region 2" evidence="6">
    <location>
        <begin position="6"/>
        <end position="73"/>
    </location>
</feature>
<dbReference type="GO" id="GO:0003677">
    <property type="term" value="F:DNA binding"/>
    <property type="evidence" value="ECO:0007669"/>
    <property type="project" value="UniProtKB-KW"/>
</dbReference>
<dbReference type="GO" id="GO:0006352">
    <property type="term" value="P:DNA-templated transcription initiation"/>
    <property type="evidence" value="ECO:0007669"/>
    <property type="project" value="InterPro"/>
</dbReference>
<evidence type="ECO:0000259" key="6">
    <source>
        <dbReference type="Pfam" id="PF04542"/>
    </source>
</evidence>
<evidence type="ECO:0000256" key="2">
    <source>
        <dbReference type="ARBA" id="ARBA00023015"/>
    </source>
</evidence>
<dbReference type="SUPFAM" id="SSF88659">
    <property type="entry name" value="Sigma3 and sigma4 domains of RNA polymerase sigma factors"/>
    <property type="match status" value="1"/>
</dbReference>
<keyword evidence="3" id="KW-0731">Sigma factor</keyword>
<keyword evidence="2" id="KW-0805">Transcription regulation</keyword>
<comment type="similarity">
    <text evidence="1">Belongs to the sigma-70 factor family. ECF subfamily.</text>
</comment>
<dbReference type="NCBIfam" id="TIGR02937">
    <property type="entry name" value="sigma70-ECF"/>
    <property type="match status" value="1"/>
</dbReference>
<reference evidence="7 8" key="1">
    <citation type="submission" date="2018-06" db="EMBL/GenBank/DDBJ databases">
        <authorList>
            <consortium name="Pathogen Informatics"/>
            <person name="Doyle S."/>
        </authorList>
    </citation>
    <scope>NUCLEOTIDE SEQUENCE [LARGE SCALE GENOMIC DNA]</scope>
    <source>
        <strain evidence="7 8">NCTC7582</strain>
    </source>
</reference>
<keyword evidence="4" id="KW-0238">DNA-binding</keyword>
<dbReference type="InterPro" id="IPR039425">
    <property type="entry name" value="RNA_pol_sigma-70-like"/>
</dbReference>
<proteinExistence type="inferred from homology"/>
<dbReference type="InterPro" id="IPR036388">
    <property type="entry name" value="WH-like_DNA-bd_sf"/>
</dbReference>
<dbReference type="PANTHER" id="PTHR43133">
    <property type="entry name" value="RNA POLYMERASE ECF-TYPE SIGMA FACTO"/>
    <property type="match status" value="1"/>
</dbReference>
<dbReference type="PANTHER" id="PTHR43133:SF52">
    <property type="entry name" value="ECF RNA POLYMERASE SIGMA FACTOR SIGL"/>
    <property type="match status" value="1"/>
</dbReference>
<organism evidence="7 8">
    <name type="scientific">Lysinibacillus capsici</name>
    <dbReference type="NCBI Taxonomy" id="2115968"/>
    <lineage>
        <taxon>Bacteria</taxon>
        <taxon>Bacillati</taxon>
        <taxon>Bacillota</taxon>
        <taxon>Bacilli</taxon>
        <taxon>Bacillales</taxon>
        <taxon>Bacillaceae</taxon>
        <taxon>Lysinibacillus</taxon>
    </lineage>
</organism>
<gene>
    <name evidence="7" type="primary">sigM_1</name>
    <name evidence="7" type="ORF">NCTC7582_00818</name>
</gene>
<sequence length="164" mass="19704">MDFEEIYQEYFKEVYLYILSLSHDERIAEEITQEAFFKALKAIKKFDGSKDIRAWLFTIAKNTYFSHYKRKKRQVDSGAVEESSMEVQIVKHLMNEEDAFMVHQFLHSMNEPFKEVFSLRTFGELPFEKIGRLFGKSAGWARVTFYRARKQIIEYMEAMNYERD</sequence>
<dbReference type="Pfam" id="PF04542">
    <property type="entry name" value="Sigma70_r2"/>
    <property type="match status" value="1"/>
</dbReference>
<name>A0A2X0XT90_9BACI</name>
<dbReference type="InterPro" id="IPR007627">
    <property type="entry name" value="RNA_pol_sigma70_r2"/>
</dbReference>
<dbReference type="SUPFAM" id="SSF88946">
    <property type="entry name" value="Sigma2 domain of RNA polymerase sigma factors"/>
    <property type="match status" value="1"/>
</dbReference>
<dbReference type="EMBL" id="UAQE01000001">
    <property type="protein sequence ID" value="SPT96968.1"/>
    <property type="molecule type" value="Genomic_DNA"/>
</dbReference>
<dbReference type="RefSeq" id="WP_112116702.1">
    <property type="nucleotide sequence ID" value="NZ_DAMBGE010000018.1"/>
</dbReference>
<dbReference type="InterPro" id="IPR013325">
    <property type="entry name" value="RNA_pol_sigma_r2"/>
</dbReference>
<accession>A0A2X0XT90</accession>
<evidence type="ECO:0000313" key="8">
    <source>
        <dbReference type="Proteomes" id="UP000251431"/>
    </source>
</evidence>
<evidence type="ECO:0000256" key="4">
    <source>
        <dbReference type="ARBA" id="ARBA00023125"/>
    </source>
</evidence>
<dbReference type="AlphaFoldDB" id="A0A2X0XT90"/>
<evidence type="ECO:0000256" key="5">
    <source>
        <dbReference type="ARBA" id="ARBA00023163"/>
    </source>
</evidence>
<dbReference type="Proteomes" id="UP000251431">
    <property type="component" value="Unassembled WGS sequence"/>
</dbReference>
<dbReference type="InterPro" id="IPR013324">
    <property type="entry name" value="RNA_pol_sigma_r3/r4-like"/>
</dbReference>
<keyword evidence="5" id="KW-0804">Transcription</keyword>
<dbReference type="InterPro" id="IPR014284">
    <property type="entry name" value="RNA_pol_sigma-70_dom"/>
</dbReference>
<evidence type="ECO:0000256" key="3">
    <source>
        <dbReference type="ARBA" id="ARBA00023082"/>
    </source>
</evidence>
<evidence type="ECO:0000256" key="1">
    <source>
        <dbReference type="ARBA" id="ARBA00010641"/>
    </source>
</evidence>
<dbReference type="Gene3D" id="1.10.10.10">
    <property type="entry name" value="Winged helix-like DNA-binding domain superfamily/Winged helix DNA-binding domain"/>
    <property type="match status" value="1"/>
</dbReference>